<keyword evidence="2" id="KW-1185">Reference proteome</keyword>
<protein>
    <submittedName>
        <fullName evidence="1">Uncharacterized protein</fullName>
    </submittedName>
</protein>
<evidence type="ECO:0000313" key="2">
    <source>
        <dbReference type="Proteomes" id="UP001433508"/>
    </source>
</evidence>
<sequence length="375" mass="40524">MVIFIAIWLILLYTLAVPLGAATDGLLANTSRLLTICSVSVKLVLADGSIATASEAENSELFWAVRGAGQNFGVAVEFVYRLYEQPNHVWAGVLAFSPDKIEAVVQFANHLEMTTKGESAIVFGFLTPPSATEPGIVAAVFYDGAVTDALRVFATLLSLEPIMNTTTEMPYSMVNGMLNPLVEPGHRRGLHAASFFAPAMEKSVLDKQDEEQVQVEDIAHEQRDVSGDVDHEHHLTFADTGDSTLRLTVQSFRLHHFDATLVMSWMVRQFFRPAGSLHSVSVDLLANSSAASWAVEKEITCGVPICTGGIHGEIFSYSRGAFLASKIILGIGLGFYLTLGPMTCSEITPVVLRGLSTSGINLGISIGQLFIERCD</sequence>
<reference evidence="2" key="1">
    <citation type="journal article" date="2024" name="Front. Bioeng. Biotechnol.">
        <title>Genome-scale model development and genomic sequencing of the oleaginous clade Lipomyces.</title>
        <authorList>
            <person name="Czajka J.J."/>
            <person name="Han Y."/>
            <person name="Kim J."/>
            <person name="Mondo S.J."/>
            <person name="Hofstad B.A."/>
            <person name="Robles A."/>
            <person name="Haridas S."/>
            <person name="Riley R."/>
            <person name="LaButti K."/>
            <person name="Pangilinan J."/>
            <person name="Andreopoulos W."/>
            <person name="Lipzen A."/>
            <person name="Yan J."/>
            <person name="Wang M."/>
            <person name="Ng V."/>
            <person name="Grigoriev I.V."/>
            <person name="Spatafora J.W."/>
            <person name="Magnuson J.K."/>
            <person name="Baker S.E."/>
            <person name="Pomraning K.R."/>
        </authorList>
    </citation>
    <scope>NUCLEOTIDE SEQUENCE [LARGE SCALE GENOMIC DNA]</scope>
    <source>
        <strain evidence="2">CBS 7786</strain>
    </source>
</reference>
<gene>
    <name evidence="1" type="ORF">V1525DRAFT_391934</name>
</gene>
<accession>A0ACC3SQU5</accession>
<proteinExistence type="predicted"/>
<dbReference type="EMBL" id="MU971544">
    <property type="protein sequence ID" value="KAK9233945.1"/>
    <property type="molecule type" value="Genomic_DNA"/>
</dbReference>
<name>A0ACC3SQU5_LIPKO</name>
<organism evidence="1 2">
    <name type="scientific">Lipomyces kononenkoae</name>
    <name type="common">Yeast</name>
    <dbReference type="NCBI Taxonomy" id="34357"/>
    <lineage>
        <taxon>Eukaryota</taxon>
        <taxon>Fungi</taxon>
        <taxon>Dikarya</taxon>
        <taxon>Ascomycota</taxon>
        <taxon>Saccharomycotina</taxon>
        <taxon>Lipomycetes</taxon>
        <taxon>Lipomycetales</taxon>
        <taxon>Lipomycetaceae</taxon>
        <taxon>Lipomyces</taxon>
    </lineage>
</organism>
<evidence type="ECO:0000313" key="1">
    <source>
        <dbReference type="EMBL" id="KAK9233945.1"/>
    </source>
</evidence>
<dbReference type="Proteomes" id="UP001433508">
    <property type="component" value="Unassembled WGS sequence"/>
</dbReference>
<comment type="caution">
    <text evidence="1">The sequence shown here is derived from an EMBL/GenBank/DDBJ whole genome shotgun (WGS) entry which is preliminary data.</text>
</comment>